<dbReference type="EMBL" id="CP024963">
    <property type="protein sequence ID" value="ATZ17130.1"/>
    <property type="molecule type" value="Genomic_DNA"/>
</dbReference>
<comment type="subunit">
    <text evidence="2">Homodimer.</text>
</comment>
<feature type="transmembrane region" description="Helical" evidence="15">
    <location>
        <begin position="412"/>
        <end position="437"/>
    </location>
</feature>
<feature type="transmembrane region" description="Helical" evidence="15">
    <location>
        <begin position="140"/>
        <end position="163"/>
    </location>
</feature>
<dbReference type="GO" id="GO:0005886">
    <property type="term" value="C:plasma membrane"/>
    <property type="evidence" value="ECO:0007669"/>
    <property type="project" value="UniProtKB-SubCell"/>
</dbReference>
<keyword evidence="9 15" id="KW-0472">Membrane</keyword>
<feature type="coiled-coil region" evidence="14">
    <location>
        <begin position="536"/>
        <end position="567"/>
    </location>
</feature>
<dbReference type="InterPro" id="IPR004703">
    <property type="entry name" value="PTS_sugar-sp_permease"/>
</dbReference>
<evidence type="ECO:0000256" key="3">
    <source>
        <dbReference type="ARBA" id="ARBA00022448"/>
    </source>
</evidence>
<proteinExistence type="inferred from homology"/>
<dbReference type="NCBIfam" id="NF009553">
    <property type="entry name" value="PRK12997.1-5"/>
    <property type="match status" value="1"/>
</dbReference>
<feature type="transmembrane region" description="Helical" evidence="15">
    <location>
        <begin position="384"/>
        <end position="406"/>
    </location>
</feature>
<name>A0A2K8NTG8_9MOLU</name>
<evidence type="ECO:0000256" key="7">
    <source>
        <dbReference type="ARBA" id="ARBA00022692"/>
    </source>
</evidence>
<keyword evidence="8 15" id="KW-1133">Transmembrane helix</keyword>
<evidence type="ECO:0000313" key="17">
    <source>
        <dbReference type="Proteomes" id="UP000232063"/>
    </source>
</evidence>
<evidence type="ECO:0000256" key="2">
    <source>
        <dbReference type="ARBA" id="ARBA00011738"/>
    </source>
</evidence>
<dbReference type="Proteomes" id="UP000232063">
    <property type="component" value="Chromosome"/>
</dbReference>
<comment type="function">
    <text evidence="10">The phosphoenolpyruvate-dependent sugar phosphotransferase system (sugar PTS), a major carbohydrate active transport system, catalyzes the phosphorylation of incoming sugar substrates concomitantly with their translocation across the cell membrane. The enzyme II UlaABC PTS system is involved in ascorbate transport.</text>
</comment>
<dbReference type="RefSeq" id="WP_025734818.1">
    <property type="nucleotide sequence ID" value="NZ_CP024963.1"/>
</dbReference>
<comment type="subcellular location">
    <subcellularLocation>
        <location evidence="1">Cell membrane</location>
        <topology evidence="1">Multi-pass membrane protein</topology>
    </subcellularLocation>
</comment>
<dbReference type="PANTHER" id="PTHR33843:SF4">
    <property type="entry name" value="ASCORBATE-SPECIFIC PTS SYSTEM EIIC COMPONENT"/>
    <property type="match status" value="1"/>
</dbReference>
<feature type="transmembrane region" description="Helical" evidence="15">
    <location>
        <begin position="252"/>
        <end position="272"/>
    </location>
</feature>
<dbReference type="OrthoDB" id="9796178at2"/>
<sequence length="587" mass="64069">MGNILFFAAESTGRDFSEYFINFISGFFGTPALLIGLFALIGTIIQRKKITEIITSVFKTVIGFLIIGGGAGIVSGAIGKFGKAFELLFSRQGYVANNDVMPGLLMSFEQLQWIATAGSLILIFGMLLNLVIARISQVKFVYLTGHSAWYFSTMLASVMAMAGMQKADMWLVVIIGAMLASVWMIISPAILNRHMMVITKGNKLGLAHTGSLTYALSGYIGEAVYKARKGKVRSTENVNFPKGLNFLRNTNVSIALTMLILFMVVYFSAWAVRGDQAMINKGIVGANDSIFVQGMLQAFTFAAGVEVLLIGVRMFIAEITPAFKGISDKLVRDAKPGIDCPIVFPYAPNAVIMGFIASVIGGFVAFGMNIGISAAIGAEGSASIWAAIIIPSIVPHFFTGATSGVFGNAKGGILGCWLGSFVNGFLISLVPWIFVGLQMIQPEIGGQGIVWGDADFILGIIPWFIIKYMGGQYVLLGLTILLWGTIPAIGYFLHQNKLKKNAEYKEKYIAVNDVRKKFSIMSKNEKSELKNLIESIKLEQISKKEIKEKIESVKAEHDKKMKKADRDLEKMVDSIRNPKIEEIILVK</sequence>
<accession>A0A2K8NTG8</accession>
<feature type="transmembrane region" description="Helical" evidence="15">
    <location>
        <begin position="472"/>
        <end position="493"/>
    </location>
</feature>
<reference evidence="16 17" key="1">
    <citation type="submission" date="2017-11" db="EMBL/GenBank/DDBJ databases">
        <title>Genome sequence of Entomoplasma luminosum PIMN-1 (ATCC 49195).</title>
        <authorList>
            <person name="Lo W.-S."/>
            <person name="Gasparich G.E."/>
            <person name="Kuo C.-H."/>
        </authorList>
    </citation>
    <scope>NUCLEOTIDE SEQUENCE [LARGE SCALE GENOMIC DNA]</scope>
    <source>
        <strain evidence="16 17">PIMN-1</strain>
    </source>
</reference>
<evidence type="ECO:0000256" key="9">
    <source>
        <dbReference type="ARBA" id="ARBA00023136"/>
    </source>
</evidence>
<evidence type="ECO:0000256" key="6">
    <source>
        <dbReference type="ARBA" id="ARBA00022683"/>
    </source>
</evidence>
<keyword evidence="5" id="KW-0762">Sugar transport</keyword>
<keyword evidence="17" id="KW-1185">Reference proteome</keyword>
<dbReference type="Pfam" id="PF03611">
    <property type="entry name" value="EIIC-GAT"/>
    <property type="match status" value="1"/>
</dbReference>
<feature type="transmembrane region" description="Helical" evidence="15">
    <location>
        <begin position="169"/>
        <end position="191"/>
    </location>
</feature>
<evidence type="ECO:0000256" key="1">
    <source>
        <dbReference type="ARBA" id="ARBA00004651"/>
    </source>
</evidence>
<comment type="similarity">
    <text evidence="11">Belongs to the UlaA family.</text>
</comment>
<keyword evidence="4" id="KW-1003">Cell membrane</keyword>
<evidence type="ECO:0000256" key="12">
    <source>
        <dbReference type="ARBA" id="ARBA00039702"/>
    </source>
</evidence>
<evidence type="ECO:0000313" key="16">
    <source>
        <dbReference type="EMBL" id="ATZ17130.1"/>
    </source>
</evidence>
<protein>
    <recommendedName>
        <fullName evidence="12">Ascorbate-specific PTS system EIIC component</fullName>
    </recommendedName>
    <alternativeName>
        <fullName evidence="13">Ascorbate-specific permease IIC component UlaA</fullName>
    </alternativeName>
</protein>
<evidence type="ECO:0000256" key="11">
    <source>
        <dbReference type="ARBA" id="ARBA00038218"/>
    </source>
</evidence>
<organism evidence="16 17">
    <name type="scientific">Williamsoniiplasma luminosum</name>
    <dbReference type="NCBI Taxonomy" id="214888"/>
    <lineage>
        <taxon>Bacteria</taxon>
        <taxon>Bacillati</taxon>
        <taxon>Mycoplasmatota</taxon>
        <taxon>Mollicutes</taxon>
        <taxon>Entomoplasmatales</taxon>
        <taxon>Williamsoniiplasma</taxon>
    </lineage>
</organism>
<evidence type="ECO:0000256" key="10">
    <source>
        <dbReference type="ARBA" id="ARBA00037387"/>
    </source>
</evidence>
<dbReference type="AlphaFoldDB" id="A0A2K8NTG8"/>
<evidence type="ECO:0000256" key="14">
    <source>
        <dbReference type="SAM" id="Coils"/>
    </source>
</evidence>
<dbReference type="PANTHER" id="PTHR33843">
    <property type="entry name" value="ASCORBATE-SPECIFIC PTS SYSTEM EIIC COMPONENT"/>
    <property type="match status" value="1"/>
</dbReference>
<keyword evidence="3" id="KW-0813">Transport</keyword>
<gene>
    <name evidence="16" type="primary">sgaT</name>
    <name evidence="16" type="ORF">ELUMI_v1c04060</name>
</gene>
<evidence type="ECO:0000256" key="4">
    <source>
        <dbReference type="ARBA" id="ARBA00022475"/>
    </source>
</evidence>
<dbReference type="InterPro" id="IPR051562">
    <property type="entry name" value="Ascorbate-PTS_EIIC"/>
</dbReference>
<evidence type="ECO:0000256" key="15">
    <source>
        <dbReference type="SAM" id="Phobius"/>
    </source>
</evidence>
<dbReference type="KEGG" id="elj:ELUMI_v1c04060"/>
<feature type="transmembrane region" description="Helical" evidence="15">
    <location>
        <begin position="57"/>
        <end position="78"/>
    </location>
</feature>
<evidence type="ECO:0000256" key="5">
    <source>
        <dbReference type="ARBA" id="ARBA00022597"/>
    </source>
</evidence>
<feature type="transmembrane region" description="Helical" evidence="15">
    <location>
        <begin position="111"/>
        <end position="133"/>
    </location>
</feature>
<keyword evidence="6" id="KW-0598">Phosphotransferase system</keyword>
<feature type="transmembrane region" description="Helical" evidence="15">
    <location>
        <begin position="351"/>
        <end position="372"/>
    </location>
</feature>
<keyword evidence="7 15" id="KW-0812">Transmembrane</keyword>
<feature type="transmembrane region" description="Helical" evidence="15">
    <location>
        <begin position="20"/>
        <end position="45"/>
    </location>
</feature>
<evidence type="ECO:0000256" key="13">
    <source>
        <dbReference type="ARBA" id="ARBA00042859"/>
    </source>
</evidence>
<evidence type="ECO:0000256" key="8">
    <source>
        <dbReference type="ARBA" id="ARBA00022989"/>
    </source>
</evidence>
<keyword evidence="14" id="KW-0175">Coiled coil</keyword>
<feature type="transmembrane region" description="Helical" evidence="15">
    <location>
        <begin position="449"/>
        <end position="466"/>
    </location>
</feature>
<dbReference type="GO" id="GO:0009401">
    <property type="term" value="P:phosphoenolpyruvate-dependent sugar phosphotransferase system"/>
    <property type="evidence" value="ECO:0007669"/>
    <property type="project" value="UniProtKB-KW"/>
</dbReference>